<dbReference type="RefSeq" id="WP_003923464.1">
    <property type="nucleotide sequence ID" value="NZ_BCTB01000053.1"/>
</dbReference>
<proteinExistence type="predicted"/>
<dbReference type="Proteomes" id="UP000069654">
    <property type="component" value="Unassembled WGS sequence"/>
</dbReference>
<dbReference type="SUPFAM" id="SSF52777">
    <property type="entry name" value="CoA-dependent acyltransferases"/>
    <property type="match status" value="1"/>
</dbReference>
<evidence type="ECO:0000313" key="2">
    <source>
        <dbReference type="Proteomes" id="UP000069654"/>
    </source>
</evidence>
<dbReference type="OrthoDB" id="4710915at2"/>
<dbReference type="STRING" id="1797.RMCT_4377"/>
<accession>A0A117INX2</accession>
<name>A0A117INX2_MYCTH</name>
<gene>
    <name evidence="1" type="ORF">RMCT_4377</name>
</gene>
<protein>
    <submittedName>
        <fullName evidence="1">Uncharacterized protein</fullName>
    </submittedName>
</protein>
<sequence length="204" mass="21701">MVAPSFARLDTEYLRLTDHDVADPPRPEDLVRHPAPLSPVLSGELDGAAQALDSSAEELLLAALARTIGRTIGTGTVVVGLADHGPLALACATEKTISATDLLTGVRSSLGARTPAAGGAREIAVTFSGPVSELPDSPCHAIELRIHRSHDRVHLDWWYDPARFYPYTVVELAEQFPLALIEVCSEATVPSVPRPARSLICTAP</sequence>
<dbReference type="Gene3D" id="3.30.559.30">
    <property type="entry name" value="Nonribosomal peptide synthetase, condensation domain"/>
    <property type="match status" value="1"/>
</dbReference>
<dbReference type="AlphaFoldDB" id="A0A117INX2"/>
<evidence type="ECO:0000313" key="1">
    <source>
        <dbReference type="EMBL" id="GAT17408.1"/>
    </source>
</evidence>
<organism evidence="1 2">
    <name type="scientific">Mycolicibacterium thermoresistibile</name>
    <name type="common">Mycobacterium thermoresistibile</name>
    <dbReference type="NCBI Taxonomy" id="1797"/>
    <lineage>
        <taxon>Bacteria</taxon>
        <taxon>Bacillati</taxon>
        <taxon>Actinomycetota</taxon>
        <taxon>Actinomycetes</taxon>
        <taxon>Mycobacteriales</taxon>
        <taxon>Mycobacteriaceae</taxon>
        <taxon>Mycolicibacterium</taxon>
    </lineage>
</organism>
<comment type="caution">
    <text evidence="1">The sequence shown here is derived from an EMBL/GenBank/DDBJ whole genome shotgun (WGS) entry which is preliminary data.</text>
</comment>
<reference evidence="2" key="2">
    <citation type="submission" date="2016-02" db="EMBL/GenBank/DDBJ databases">
        <title>Draft genome sequence of five rapidly growing Mycobacterium species.</title>
        <authorList>
            <person name="Katahira K."/>
            <person name="Gotou Y."/>
            <person name="Iida K."/>
            <person name="Ogura Y."/>
            <person name="Hayashi T."/>
        </authorList>
    </citation>
    <scope>NUCLEOTIDE SEQUENCE [LARGE SCALE GENOMIC DNA]</scope>
    <source>
        <strain evidence="2">JCM6362</strain>
    </source>
</reference>
<reference evidence="1 2" key="1">
    <citation type="journal article" date="2016" name="Genome Announc.">
        <title>Draft Genome Sequences of Five Rapidly Growing Mycobacterium Species, M. thermoresistibile, M. fortuitum subsp. acetamidolyticum, M. canariasense, M. brisbanense, and M. novocastrense.</title>
        <authorList>
            <person name="Katahira K."/>
            <person name="Ogura Y."/>
            <person name="Gotoh Y."/>
            <person name="Hayashi T."/>
        </authorList>
    </citation>
    <scope>NUCLEOTIDE SEQUENCE [LARGE SCALE GENOMIC DNA]</scope>
    <source>
        <strain evidence="1 2">JCM6362</strain>
    </source>
</reference>
<dbReference type="EMBL" id="BCTB01000053">
    <property type="protein sequence ID" value="GAT17408.1"/>
    <property type="molecule type" value="Genomic_DNA"/>
</dbReference>
<dbReference type="OMA" id="LQIDWWY"/>